<dbReference type="SUPFAM" id="SSF49299">
    <property type="entry name" value="PKD domain"/>
    <property type="match status" value="9"/>
</dbReference>
<feature type="domain" description="PKD" evidence="2">
    <location>
        <begin position="724"/>
        <end position="789"/>
    </location>
</feature>
<dbReference type="Gene3D" id="2.60.40.10">
    <property type="entry name" value="Immunoglobulins"/>
    <property type="match status" value="9"/>
</dbReference>
<dbReference type="SUPFAM" id="SSF51126">
    <property type="entry name" value="Pectin lyase-like"/>
    <property type="match status" value="3"/>
</dbReference>
<gene>
    <name evidence="3" type="ORF">OMM_00803</name>
</gene>
<evidence type="ECO:0000313" key="4">
    <source>
        <dbReference type="Proteomes" id="UP000189670"/>
    </source>
</evidence>
<dbReference type="SMART" id="SM00710">
    <property type="entry name" value="PbH1"/>
    <property type="match status" value="17"/>
</dbReference>
<accession>A0A1V1PFS3</accession>
<dbReference type="Pfam" id="PF13229">
    <property type="entry name" value="Beta_helix"/>
    <property type="match status" value="3"/>
</dbReference>
<dbReference type="PROSITE" id="PS50093">
    <property type="entry name" value="PKD"/>
    <property type="match status" value="9"/>
</dbReference>
<dbReference type="InterPro" id="IPR013783">
    <property type="entry name" value="Ig-like_fold"/>
</dbReference>
<keyword evidence="1" id="KW-0677">Repeat</keyword>
<dbReference type="Pfam" id="PF17963">
    <property type="entry name" value="Big_9"/>
    <property type="match status" value="1"/>
</dbReference>
<dbReference type="InterPro" id="IPR022409">
    <property type="entry name" value="PKD/Chitinase_dom"/>
</dbReference>
<feature type="domain" description="PKD" evidence="2">
    <location>
        <begin position="559"/>
        <end position="637"/>
    </location>
</feature>
<comment type="caution">
    <text evidence="3">The sequence shown here is derived from an EMBL/GenBank/DDBJ whole genome shotgun (WGS) entry which is preliminary data.</text>
</comment>
<sequence>MIKSWHWDFGDGTTSNDSNPVHEYLKSGKYSVKLTVTNEFGRDTRLYYNYINVKNTSPISDFEASPTIGVWPLKVQFRDKSKTQGNNPIIKRTWRFGDGQQAYSANPEHIYNNPGLYSVTLISESTGGSSWQIKTDYIRVIEGTRRLEVCQSGCDYQSIQGAIDASRDGDTIRVYAGTYFENINFFGKEITVLSINGVESTIIDGQSQNSVVKFVNGEQNAMLQDFTIQNGQAAFGGGIFINASSSPVIKNCIIKNNIAQNDGGGLFASSGSHPKIYNCVFQNNTAENGAGLVCKNSSSPHIANTVFTNNNASNNGGAIYVYYRSMPKIQNVTIDHNSAAKQGGGIFSEGAGVNIQDTYITNNESLLGAGLAIIDNDDLENRSSISLSFIKGNSAEQNGGGLYLNQASISMENCVVFGNHATLGHGIFADQSLADIINCAIVRNSYPEGDAIYASNKTDFSMVNTILWNNGNEIVAISESKVSAEYCDIEGGYPGQGNINADPVFDDIESGNLHIHKNSPCLNKGTSTNAPRYDLDENRRPIDGAIDIGIDERKENTFVTASIYADATYGEEGMTVQFSDRSTSKEIIVKWRWTIDNQTFKTQDPSYTFTQEGTYHISLYVEQYDGDNDTDEKIITVSDSKPQASFYLPGSITEGHTIHLKPDQRSYDSATYQWTFGDGNSSSDLSSWHTYSQEGNYLVTLEITESDGDTDSYSKTIQVVDTEPSAKFSIRWNNDIEPASVQFFILSSGYDSRVCHWSFGDGSFSEKENPVHTYSVEGTYHVVLQIEESDHDTDTYSKEFVVYDAQPTASFTVDKRSGAEPLLVQFTDISTSYESIHKYLWDFGDNHTSTEKNPSHIFEQPGKYAIQLTVTDSDGSQSIKQQKDYILVNVVTYRTVCSSGCDYTSIQAAIDASREGNTIAVYKGSYKENINFNGKLVTVKSVSGDVNETIIDGNQLGTVVSFTSGETNRAILEGFTIQNGLSDTVSGGLFIQNSSPTIRNCKIIDNEGMKGGGLYISNASPNISNCYISDNLSNGSGGGIYCEENARPSITNTSVIANRCLDDGAGLFVDDAAPVISRLTFDENSAMTNGGGVAATNNAELHIKQTSILNNSATRTGGGIHISEHANLSFTNCLFTDNFCRYYGGGAFVSNASLSLLNCTLIYNMAGSGGAIYPDESEVNIKNSILWENGESIESFDSIISVIYSDIQQESDVFPGQGNINADPMFIDINSNFYLKDHSPCIDTGTSNDAPSVDIKGNSRPVLEGFDMGAFENDNTKPQANFKVSETDVLVGKQIEFANFSRSNESIKQYRWNFGDGHTSTDQDPYHSFASPGIYDISLTVYESDNDQSTIFKKGLIHVQGKHPVPDFSATNLYGYKPLTVEFHDQSQSHDYTITNWQWDFGDGTTSNTQNPEHEYTEAGLFTVRLSVTNEAGTKTEKKLNFVNVKDTQPEAAFKAMQKYGRYPLTVKFMDVSRSYNPITNWTWDFGDNSTSNEQHPTHEFQYLGTFNVTLSVTNSDGTDTFTINQCITTVDEIKELIVCESGCEFQRIQDAIDASHDKDSVIVHPGTYNENIDFKGKSIVVKSLQGAQQTIIDGQSAGSVVTFQMSEESAALQGFTIQNGEAEFGGGILIAAAASPKISACEIISNTATKEGGGIAAINAAKPDIINCSIQHNTADNGAGIACKNGASPYIYQTIIKNNNAIKNAGGMYAYFSSFPVIRSGNISNNVSQARGGGIYGNGGTPRLYDTLISGNQAVNGGGIAWFDALYPVLEQITVQGNIAQSNGGGFYALDTSLIKMMNCLISNNSSQQGGAMYFKDVSSSSIEFSTIAYNSASNNGNGILGEKDISNLEINNSILWNSGDELQFDPNDTIKISHSSIMNLDVSAYTDNNMNADPLFVSPGNDYQLGPGSPCKNVASRELSVKHDIEAAKRPAGRSWDMGAYEALNISPTASDQSVQTQEDTPVDISLIASDIDNDEISYIIVDHPSHGTLSGPGPEFTYQPHEDFSGYDSFIFKVNDGYIDSNLATVSISIAPVVDVPIISVNDSEGNEDTQIKLRVNEVKAGDLDNSESLSQVTISNVPEGFQLSNGTNNGDGTWTTSPQQAKNIYITPSAYVSGNYPLSISVSATENNQTEFTTVAFQLTVIPVANKPVLNLVDTASGDEDTPISLSIDEPSLVDLDGSEKLSHITISNVPDGATLSVGINNNNGSWTLTFAELANLIIQPKQHDANNFNLNVSVDAIEQANNHTDTTNKEIAVTVKPVADKPVLSVNENVSGDEDTHIPLIIQPELTDKDGSEKIADITINNVPVGAKLTNGINNGDGSWTLTEPELIDLNVTPKAHVADDFTLNVTIKSEEIENGDFHTDSQSITVDVIPVADPPHLTVTTYTSGNEDTAIPLTIAEPVLEDQDGSENLSDIHIFGVPENAFLSKGTVVDGCWILKSDELEGLSIMPVVHDSNDYTLTIAITATENENLVTATTEKQIVVDIIPVADPPILSVENFTTGDEDTPIPLTIHDAVLVDKDGSEVLSNLTVTNLPAGAILSEGVETANGTWIVPLNQLENLTVTPKEHNADNFVLSLSLSATERENNLIETVTQSITVTVIPVADLPELVVVDQAVTLEDVPITLTIAPPGLVDKDQSEYLSDITIAGMPDDAILSEGEKEGNNWIVKSETLANLILTPAQHDGNDITLTISVIATEHENNDQATQQKKIIIDVISVADTPLITVTNATGNEDTQIPLNIQPVLVDSDGSEVFSLITISNMPDEAVLSAGTKNAENWTVHIDQLSNLTVLPKYNDSNDFTLTVHVSAIEQENNDSSGITKTVQVDVIPVADPPSLTVHSMTSGDEDTAITLTISPPTLVDSDGSEELSDIKISHVPDGASLSKGSSVDEGIWQLTADELENLSITPSLHNADNFVLNISALSTEKENNDQATTQNP</sequence>
<dbReference type="Pfam" id="PF00801">
    <property type="entry name" value="PKD"/>
    <property type="match status" value="1"/>
</dbReference>
<dbReference type="EMBL" id="ATBP01000047">
    <property type="protein sequence ID" value="ETR73626.1"/>
    <property type="molecule type" value="Genomic_DNA"/>
</dbReference>
<dbReference type="InterPro" id="IPR035986">
    <property type="entry name" value="PKD_dom_sf"/>
</dbReference>
<dbReference type="Pfam" id="PF18911">
    <property type="entry name" value="PKD_4"/>
    <property type="match status" value="8"/>
</dbReference>
<protein>
    <recommendedName>
        <fullName evidence="2">PKD domain-containing protein</fullName>
    </recommendedName>
</protein>
<feature type="domain" description="PKD" evidence="2">
    <location>
        <begin position="807"/>
        <end position="876"/>
    </location>
</feature>
<dbReference type="Gene3D" id="2.60.40.3440">
    <property type="match status" value="1"/>
</dbReference>
<dbReference type="Proteomes" id="UP000189670">
    <property type="component" value="Unassembled WGS sequence"/>
</dbReference>
<dbReference type="CDD" id="cd00146">
    <property type="entry name" value="PKD"/>
    <property type="match status" value="9"/>
</dbReference>
<reference evidence="4" key="1">
    <citation type="submission" date="2012-11" db="EMBL/GenBank/DDBJ databases">
        <authorList>
            <person name="Lucero-Rivera Y.E."/>
            <person name="Tovar-Ramirez D."/>
        </authorList>
    </citation>
    <scope>NUCLEOTIDE SEQUENCE [LARGE SCALE GENOMIC DNA]</scope>
    <source>
        <strain evidence="4">Araruama</strain>
    </source>
</reference>
<dbReference type="SMART" id="SM00089">
    <property type="entry name" value="PKD"/>
    <property type="match status" value="9"/>
</dbReference>
<evidence type="ECO:0000256" key="1">
    <source>
        <dbReference type="ARBA" id="ARBA00022737"/>
    </source>
</evidence>
<evidence type="ECO:0000259" key="2">
    <source>
        <dbReference type="PROSITE" id="PS50093"/>
    </source>
</evidence>
<dbReference type="PANTHER" id="PTHR11319:SF35">
    <property type="entry name" value="OUTER MEMBRANE PROTEIN PMPC-RELATED"/>
    <property type="match status" value="1"/>
</dbReference>
<dbReference type="FunFam" id="2.60.40.10:FF:000270">
    <property type="entry name" value="Cell surface protein"/>
    <property type="match status" value="2"/>
</dbReference>
<organism evidence="3 4">
    <name type="scientific">Candidatus Magnetoglobus multicellularis str. Araruama</name>
    <dbReference type="NCBI Taxonomy" id="890399"/>
    <lineage>
        <taxon>Bacteria</taxon>
        <taxon>Pseudomonadati</taxon>
        <taxon>Thermodesulfobacteriota</taxon>
        <taxon>Desulfobacteria</taxon>
        <taxon>Desulfobacterales</taxon>
        <taxon>Desulfobacteraceae</taxon>
        <taxon>Candidatus Magnetoglobus</taxon>
    </lineage>
</organism>
<name>A0A1V1PFS3_9BACT</name>
<dbReference type="InterPro" id="IPR039448">
    <property type="entry name" value="Beta_helix"/>
</dbReference>
<feature type="domain" description="PKD" evidence="2">
    <location>
        <begin position="1364"/>
        <end position="1436"/>
    </location>
</feature>
<dbReference type="InterPro" id="IPR000601">
    <property type="entry name" value="PKD_dom"/>
</dbReference>
<feature type="domain" description="PKD" evidence="2">
    <location>
        <begin position="663"/>
        <end position="719"/>
    </location>
</feature>
<dbReference type="PANTHER" id="PTHR11319">
    <property type="entry name" value="G PROTEIN-COUPLED RECEPTOR-RELATED"/>
    <property type="match status" value="1"/>
</dbReference>
<dbReference type="InterPro" id="IPR012334">
    <property type="entry name" value="Pectin_lyas_fold"/>
</dbReference>
<dbReference type="InterPro" id="IPR006633">
    <property type="entry name" value="Carb-bd_sugar_hydrolysis-dom"/>
</dbReference>
<dbReference type="Gene3D" id="2.160.20.10">
    <property type="entry name" value="Single-stranded right-handed beta-helix, Pectin lyase-like"/>
    <property type="match status" value="3"/>
</dbReference>
<dbReference type="NCBIfam" id="NF041518">
    <property type="entry name" value="choice_anch_Q"/>
    <property type="match status" value="1"/>
</dbReference>
<feature type="domain" description="PKD" evidence="2">
    <location>
        <begin position="4"/>
        <end position="41"/>
    </location>
</feature>
<proteinExistence type="predicted"/>
<dbReference type="InterPro" id="IPR006626">
    <property type="entry name" value="PbH1"/>
</dbReference>
<feature type="domain" description="PKD" evidence="2">
    <location>
        <begin position="1450"/>
        <end position="1525"/>
    </location>
</feature>
<dbReference type="InterPro" id="IPR011050">
    <property type="entry name" value="Pectin_lyase_fold/virulence"/>
</dbReference>
<feature type="domain" description="PKD" evidence="2">
    <location>
        <begin position="81"/>
        <end position="130"/>
    </location>
</feature>
<evidence type="ECO:0000313" key="3">
    <source>
        <dbReference type="EMBL" id="ETR73626.1"/>
    </source>
</evidence>
<dbReference type="InterPro" id="IPR059226">
    <property type="entry name" value="Choice_anch_Q_dom"/>
</dbReference>
<feature type="domain" description="PKD" evidence="2">
    <location>
        <begin position="1278"/>
        <end position="1341"/>
    </location>
</feature>
<dbReference type="SMART" id="SM00722">
    <property type="entry name" value="CASH"/>
    <property type="match status" value="4"/>
</dbReference>